<dbReference type="Proteomes" id="UP000032233">
    <property type="component" value="Unassembled WGS sequence"/>
</dbReference>
<protein>
    <recommendedName>
        <fullName evidence="1">SCP2 domain-containing protein</fullName>
    </recommendedName>
</protein>
<reference evidence="2 3" key="1">
    <citation type="submission" date="2013-11" db="EMBL/GenBank/DDBJ databases">
        <title>Metagenomic analysis of a methanogenic consortium involved in long chain n-alkane degradation.</title>
        <authorList>
            <person name="Davidova I.A."/>
            <person name="Callaghan A.V."/>
            <person name="Wawrik B."/>
            <person name="Pruitt S."/>
            <person name="Marks C."/>
            <person name="Duncan K.E."/>
            <person name="Suflita J.M."/>
        </authorList>
    </citation>
    <scope>NUCLEOTIDE SEQUENCE [LARGE SCALE GENOMIC DNA]</scope>
    <source>
        <strain evidence="2 3">SPR</strain>
    </source>
</reference>
<accession>A0A0D2GFV7</accession>
<feature type="domain" description="SCP2" evidence="1">
    <location>
        <begin position="23"/>
        <end position="120"/>
    </location>
</feature>
<dbReference type="STRING" id="1429043.X474_13190"/>
<dbReference type="EMBL" id="AZAC01000014">
    <property type="protein sequence ID" value="KIX13812.1"/>
    <property type="molecule type" value="Genomic_DNA"/>
</dbReference>
<evidence type="ECO:0000313" key="3">
    <source>
        <dbReference type="Proteomes" id="UP000032233"/>
    </source>
</evidence>
<dbReference type="SUPFAM" id="SSF55718">
    <property type="entry name" value="SCP-like"/>
    <property type="match status" value="1"/>
</dbReference>
<comment type="caution">
    <text evidence="2">The sequence shown here is derived from an EMBL/GenBank/DDBJ whole genome shotgun (WGS) entry which is preliminary data.</text>
</comment>
<dbReference type="InterPro" id="IPR036527">
    <property type="entry name" value="SCP2_sterol-bd_dom_sf"/>
</dbReference>
<dbReference type="InterPro" id="IPR003033">
    <property type="entry name" value="SCP2_sterol-bd_dom"/>
</dbReference>
<name>A0A0D2GFV7_9BACT</name>
<dbReference type="OrthoDB" id="9809312at2"/>
<dbReference type="InParanoid" id="A0A0D2GFV7"/>
<sequence>MGSKYFKDQKLAMEVFVETFRRLPQDPEAEKALDDLMMLAGFNYTQDGPDLYFYVDTRGGAYEVAQGKPEDKPDVEMINSLDIAHQAWSNKLNPMMAMATGKLKAKGSTSKLLKLAPLLKGISKIYNQVLEEKGLGEIKL</sequence>
<dbReference type="AlphaFoldDB" id="A0A0D2GFV7"/>
<dbReference type="RefSeq" id="WP_052515122.1">
    <property type="nucleotide sequence ID" value="NZ_AZAC01000014.1"/>
</dbReference>
<gene>
    <name evidence="2" type="ORF">X474_13190</name>
</gene>
<organism evidence="2 3">
    <name type="scientific">Dethiosulfatarculus sandiegensis</name>
    <dbReference type="NCBI Taxonomy" id="1429043"/>
    <lineage>
        <taxon>Bacteria</taxon>
        <taxon>Pseudomonadati</taxon>
        <taxon>Thermodesulfobacteriota</taxon>
        <taxon>Desulfarculia</taxon>
        <taxon>Desulfarculales</taxon>
        <taxon>Desulfarculaceae</taxon>
        <taxon>Dethiosulfatarculus</taxon>
    </lineage>
</organism>
<keyword evidence="3" id="KW-1185">Reference proteome</keyword>
<dbReference type="Pfam" id="PF02036">
    <property type="entry name" value="SCP2"/>
    <property type="match status" value="1"/>
</dbReference>
<evidence type="ECO:0000259" key="1">
    <source>
        <dbReference type="Pfam" id="PF02036"/>
    </source>
</evidence>
<proteinExistence type="predicted"/>
<dbReference type="Gene3D" id="3.30.1050.10">
    <property type="entry name" value="SCP2 sterol-binding domain"/>
    <property type="match status" value="1"/>
</dbReference>
<evidence type="ECO:0000313" key="2">
    <source>
        <dbReference type="EMBL" id="KIX13812.1"/>
    </source>
</evidence>